<dbReference type="InterPro" id="IPR001763">
    <property type="entry name" value="Rhodanese-like_dom"/>
</dbReference>
<dbReference type="SUPFAM" id="SSF52821">
    <property type="entry name" value="Rhodanese/Cell cycle control phosphatase"/>
    <property type="match status" value="1"/>
</dbReference>
<dbReference type="Proteomes" id="UP000293433">
    <property type="component" value="Unassembled WGS sequence"/>
</dbReference>
<feature type="domain" description="Rhodanese" evidence="9">
    <location>
        <begin position="264"/>
        <end position="357"/>
    </location>
</feature>
<dbReference type="GO" id="GO:0050313">
    <property type="term" value="F:sulfur dioxygenase activity"/>
    <property type="evidence" value="ECO:0007669"/>
    <property type="project" value="InterPro"/>
</dbReference>
<evidence type="ECO:0000256" key="2">
    <source>
        <dbReference type="ARBA" id="ARBA00006759"/>
    </source>
</evidence>
<dbReference type="GO" id="GO:0046872">
    <property type="term" value="F:metal ion binding"/>
    <property type="evidence" value="ECO:0007669"/>
    <property type="project" value="UniProtKB-KW"/>
</dbReference>
<keyword evidence="3" id="KW-0479">Metal-binding</keyword>
<comment type="cofactor">
    <cofactor evidence="1">
        <name>Fe(2+)</name>
        <dbReference type="ChEBI" id="CHEBI:29033"/>
    </cofactor>
</comment>
<accession>A0A4Q7LSK8</accession>
<dbReference type="FunFam" id="3.60.15.10:FF:000013">
    <property type="entry name" value="Persulfide dioxygenase ETHE1, mitochondrial"/>
    <property type="match status" value="1"/>
</dbReference>
<keyword evidence="8" id="KW-0408">Iron</keyword>
<evidence type="ECO:0000256" key="6">
    <source>
        <dbReference type="ARBA" id="ARBA00022990"/>
    </source>
</evidence>
<evidence type="ECO:0000256" key="5">
    <source>
        <dbReference type="ARBA" id="ARBA00022964"/>
    </source>
</evidence>
<dbReference type="GO" id="GO:0070813">
    <property type="term" value="P:hydrogen sulfide metabolic process"/>
    <property type="evidence" value="ECO:0007669"/>
    <property type="project" value="TreeGrafter"/>
</dbReference>
<dbReference type="GO" id="GO:0016787">
    <property type="term" value="F:hydrolase activity"/>
    <property type="evidence" value="ECO:0007669"/>
    <property type="project" value="UniProtKB-KW"/>
</dbReference>
<reference evidence="10 11" key="1">
    <citation type="submission" date="2019-02" db="EMBL/GenBank/DDBJ databases">
        <title>Genomic Encyclopedia of Type Strains, Phase IV (KMG-IV): sequencing the most valuable type-strain genomes for metagenomic binning, comparative biology and taxonomic classification.</title>
        <authorList>
            <person name="Goeker M."/>
        </authorList>
    </citation>
    <scope>NUCLEOTIDE SEQUENCE [LARGE SCALE GENOMIC DNA]</scope>
    <source>
        <strain evidence="10 11">DSM 10617</strain>
    </source>
</reference>
<dbReference type="InterPro" id="IPR036866">
    <property type="entry name" value="RibonucZ/Hydroxyglut_hydro"/>
</dbReference>
<keyword evidence="5" id="KW-0223">Dioxygenase</keyword>
<dbReference type="Pfam" id="PF00753">
    <property type="entry name" value="Lactamase_B"/>
    <property type="match status" value="1"/>
</dbReference>
<comment type="caution">
    <text evidence="10">The sequence shown here is derived from an EMBL/GenBank/DDBJ whole genome shotgun (WGS) entry which is preliminary data.</text>
</comment>
<dbReference type="Gene3D" id="3.40.250.10">
    <property type="entry name" value="Rhodanese-like domain"/>
    <property type="match status" value="1"/>
</dbReference>
<keyword evidence="4" id="KW-0809">Transit peptide</keyword>
<sequence>MLIFRQLFDTTSSTYTYLLADRDSGEAVLIDPVFEQLRRDTTLLRELGLRLVATLDTHVHADHVTAAWLLRERLGSRIAVAAVAGAAGTDLALRHGERISLGTRWLEVRATPGHTDGCLSYVLDDRSMVFTGDALLIRGCGRTDFQQGSPQRLYRSVHEQLLSLPDDCAIYPGHDYRGLSVSSVAEERRLNPRLGGDASEGDFTGHMLNLALPHPKQMAVAVPANLQCGRPEGERQPPADPDWASLTWAFGGYWEVQPAVLEDLGPLVQVVDVREASEVGEHADALGHIAGSINLPLGELPARVAELDAARPVVTVCRSGARSAQAAVLLQKAGLSRVANLAGGLLRWRGQGHPVVGSGD</sequence>
<dbReference type="InterPro" id="IPR036873">
    <property type="entry name" value="Rhodanese-like_dom_sf"/>
</dbReference>
<comment type="similarity">
    <text evidence="2">Belongs to the metallo-beta-lactamase superfamily. Glyoxalase II family.</text>
</comment>
<dbReference type="InterPro" id="IPR051682">
    <property type="entry name" value="Mito_Persulfide_Diox"/>
</dbReference>
<dbReference type="InterPro" id="IPR044528">
    <property type="entry name" value="POD-like_MBL-fold"/>
</dbReference>
<evidence type="ECO:0000313" key="10">
    <source>
        <dbReference type="EMBL" id="RZS56938.1"/>
    </source>
</evidence>
<proteinExistence type="inferred from homology"/>
<dbReference type="PROSITE" id="PS50206">
    <property type="entry name" value="RHODANESE_3"/>
    <property type="match status" value="1"/>
</dbReference>
<dbReference type="CDD" id="cd00158">
    <property type="entry name" value="RHOD"/>
    <property type="match status" value="1"/>
</dbReference>
<keyword evidence="6" id="KW-0007">Acetylation</keyword>
<dbReference type="PANTHER" id="PTHR43084">
    <property type="entry name" value="PERSULFIDE DIOXYGENASE ETHE1"/>
    <property type="match status" value="1"/>
</dbReference>
<keyword evidence="7" id="KW-0560">Oxidoreductase</keyword>
<keyword evidence="10" id="KW-0378">Hydrolase</keyword>
<dbReference type="EMBL" id="SGWV01000008">
    <property type="protein sequence ID" value="RZS56938.1"/>
    <property type="molecule type" value="Genomic_DNA"/>
</dbReference>
<name>A0A4Q7LSK8_9BURK</name>
<protein>
    <submittedName>
        <fullName evidence="10">Glyoxylase-like metal-dependent hydrolase (Beta-lactamase superfamily II)</fullName>
    </submittedName>
</protein>
<dbReference type="GO" id="GO:0006749">
    <property type="term" value="P:glutathione metabolic process"/>
    <property type="evidence" value="ECO:0007669"/>
    <property type="project" value="InterPro"/>
</dbReference>
<evidence type="ECO:0000256" key="3">
    <source>
        <dbReference type="ARBA" id="ARBA00022723"/>
    </source>
</evidence>
<dbReference type="InterPro" id="IPR001279">
    <property type="entry name" value="Metallo-B-lactamas"/>
</dbReference>
<evidence type="ECO:0000259" key="9">
    <source>
        <dbReference type="PROSITE" id="PS50206"/>
    </source>
</evidence>
<dbReference type="Gene3D" id="3.60.15.10">
    <property type="entry name" value="Ribonuclease Z/Hydroxyacylglutathione hydrolase-like"/>
    <property type="match status" value="1"/>
</dbReference>
<evidence type="ECO:0000256" key="4">
    <source>
        <dbReference type="ARBA" id="ARBA00022946"/>
    </source>
</evidence>
<dbReference type="SUPFAM" id="SSF56281">
    <property type="entry name" value="Metallo-hydrolase/oxidoreductase"/>
    <property type="match status" value="1"/>
</dbReference>
<dbReference type="SMART" id="SM00849">
    <property type="entry name" value="Lactamase_B"/>
    <property type="match status" value="1"/>
</dbReference>
<evidence type="ECO:0000256" key="1">
    <source>
        <dbReference type="ARBA" id="ARBA00001954"/>
    </source>
</evidence>
<evidence type="ECO:0000313" key="11">
    <source>
        <dbReference type="Proteomes" id="UP000293433"/>
    </source>
</evidence>
<evidence type="ECO:0000256" key="7">
    <source>
        <dbReference type="ARBA" id="ARBA00023002"/>
    </source>
</evidence>
<dbReference type="Pfam" id="PF00581">
    <property type="entry name" value="Rhodanese"/>
    <property type="match status" value="1"/>
</dbReference>
<gene>
    <name evidence="10" type="ORF">EV685_1494</name>
</gene>
<dbReference type="SMART" id="SM00450">
    <property type="entry name" value="RHOD"/>
    <property type="match status" value="1"/>
</dbReference>
<organism evidence="10 11">
    <name type="scientific">Sphaerotilus mobilis</name>
    <dbReference type="NCBI Taxonomy" id="47994"/>
    <lineage>
        <taxon>Bacteria</taxon>
        <taxon>Pseudomonadati</taxon>
        <taxon>Pseudomonadota</taxon>
        <taxon>Betaproteobacteria</taxon>
        <taxon>Burkholderiales</taxon>
        <taxon>Sphaerotilaceae</taxon>
        <taxon>Sphaerotilus</taxon>
    </lineage>
</organism>
<keyword evidence="11" id="KW-1185">Reference proteome</keyword>
<dbReference type="AlphaFoldDB" id="A0A4Q7LSK8"/>
<evidence type="ECO:0000256" key="8">
    <source>
        <dbReference type="ARBA" id="ARBA00023004"/>
    </source>
</evidence>
<dbReference type="CDD" id="cd07724">
    <property type="entry name" value="POD-like_MBL-fold"/>
    <property type="match status" value="1"/>
</dbReference>
<dbReference type="PANTHER" id="PTHR43084:SF1">
    <property type="entry name" value="PERSULFIDE DIOXYGENASE ETHE1, MITOCHONDRIAL"/>
    <property type="match status" value="1"/>
</dbReference>